<proteinExistence type="predicted"/>
<dbReference type="OrthoDB" id="9800666at2"/>
<dbReference type="Gene3D" id="2.30.180.10">
    <property type="entry name" value="FAS1 domain"/>
    <property type="match status" value="1"/>
</dbReference>
<evidence type="ECO:0000256" key="1">
    <source>
        <dbReference type="SAM" id="SignalP"/>
    </source>
</evidence>
<keyword evidence="4" id="KW-1185">Reference proteome</keyword>
<gene>
    <name evidence="3" type="ordered locus">LEPBI_I0385</name>
</gene>
<dbReference type="BioCyc" id="LBIF456481:LEPBI_RS01880-MONOMER"/>
<dbReference type="PROSITE" id="PS50213">
    <property type="entry name" value="FAS1"/>
    <property type="match status" value="1"/>
</dbReference>
<dbReference type="SUPFAM" id="SSF82153">
    <property type="entry name" value="FAS1 domain"/>
    <property type="match status" value="1"/>
</dbReference>
<feature type="domain" description="FAS1" evidence="2">
    <location>
        <begin position="56"/>
        <end position="192"/>
    </location>
</feature>
<dbReference type="HOGENOM" id="CLU_031281_4_0_12"/>
<dbReference type="InterPro" id="IPR000782">
    <property type="entry name" value="FAS1_domain"/>
</dbReference>
<dbReference type="Pfam" id="PF02469">
    <property type="entry name" value="Fasciclin"/>
    <property type="match status" value="1"/>
</dbReference>
<dbReference type="Proteomes" id="UP000001847">
    <property type="component" value="Chromosome I"/>
</dbReference>
<evidence type="ECO:0000259" key="2">
    <source>
        <dbReference type="PROSITE" id="PS50213"/>
    </source>
</evidence>
<dbReference type="InterPro" id="IPR036378">
    <property type="entry name" value="FAS1_dom_sf"/>
</dbReference>
<sequence length="199" mass="20878">MEPDPNIGRYQMKNQFSKITMILILSCLFVTATNCGNGDDTNAGKGISAVADDKSQQDVLKIAIGSKDHTTLVAAVQAAGLVDSLANQGPFTVFAPTNDAFAKLPAGTVDDLLKPSQKDALKDILEYHVVVGNLSEAILKSEFTGKEDTLGMANGADTKVTIKNGKTMINGATIIASIPAANGIIHVVDTVLLPPNKNK</sequence>
<dbReference type="AlphaFoldDB" id="B0SIZ3"/>
<dbReference type="GO" id="GO:0005615">
    <property type="term" value="C:extracellular space"/>
    <property type="evidence" value="ECO:0007669"/>
    <property type="project" value="TreeGrafter"/>
</dbReference>
<name>B0SIZ3_LEPBP</name>
<dbReference type="KEGG" id="lbi:LEPBI_I0385"/>
<dbReference type="FunFam" id="2.30.180.10:FF:000032">
    <property type="entry name" value="Fasciclin domain-containing protein, putative"/>
    <property type="match status" value="1"/>
</dbReference>
<dbReference type="PANTHER" id="PTHR10900:SF77">
    <property type="entry name" value="FI19380P1"/>
    <property type="match status" value="1"/>
</dbReference>
<protein>
    <recommendedName>
        <fullName evidence="2">FAS1 domain-containing protein</fullName>
    </recommendedName>
</protein>
<dbReference type="RefSeq" id="WP_012387415.1">
    <property type="nucleotide sequence ID" value="NC_010602.1"/>
</dbReference>
<dbReference type="SMART" id="SM00554">
    <property type="entry name" value="FAS1"/>
    <property type="match status" value="1"/>
</dbReference>
<dbReference type="InterPro" id="IPR050904">
    <property type="entry name" value="Adhesion/Biosynth-related"/>
</dbReference>
<organism evidence="3 4">
    <name type="scientific">Leptospira biflexa serovar Patoc (strain Patoc 1 / ATCC 23582 / Paris)</name>
    <dbReference type="NCBI Taxonomy" id="456481"/>
    <lineage>
        <taxon>Bacteria</taxon>
        <taxon>Pseudomonadati</taxon>
        <taxon>Spirochaetota</taxon>
        <taxon>Spirochaetia</taxon>
        <taxon>Leptospirales</taxon>
        <taxon>Leptospiraceae</taxon>
        <taxon>Leptospira</taxon>
    </lineage>
</organism>
<evidence type="ECO:0000313" key="3">
    <source>
        <dbReference type="EMBL" id="ABZ96527.1"/>
    </source>
</evidence>
<accession>B0SIZ3</accession>
<feature type="signal peptide" evidence="1">
    <location>
        <begin position="1"/>
        <end position="32"/>
    </location>
</feature>
<keyword evidence="1" id="KW-0732">Signal</keyword>
<dbReference type="PANTHER" id="PTHR10900">
    <property type="entry name" value="PERIOSTIN-RELATED"/>
    <property type="match status" value="1"/>
</dbReference>
<dbReference type="EMBL" id="CP000786">
    <property type="protein sequence ID" value="ABZ96527.1"/>
    <property type="molecule type" value="Genomic_DNA"/>
</dbReference>
<dbReference type="STRING" id="456481.LEPBI_I0385"/>
<feature type="chain" id="PRO_5002752792" description="FAS1 domain-containing protein" evidence="1">
    <location>
        <begin position="33"/>
        <end position="199"/>
    </location>
</feature>
<evidence type="ECO:0000313" key="4">
    <source>
        <dbReference type="Proteomes" id="UP000001847"/>
    </source>
</evidence>
<reference evidence="3 4" key="1">
    <citation type="journal article" date="2008" name="PLoS ONE">
        <title>Genome sequence of the saprophyte Leptospira biflexa provides insights into the evolution of Leptospira and the pathogenesis of leptospirosis.</title>
        <authorList>
            <person name="Picardeau M."/>
            <person name="Bulach D.M."/>
            <person name="Bouchier C."/>
            <person name="Zuerner R.L."/>
            <person name="Zidane N."/>
            <person name="Wilson P.J."/>
            <person name="Creno S."/>
            <person name="Kuczek E.S."/>
            <person name="Bommezzadri S."/>
            <person name="Davis J.C."/>
            <person name="McGrath A."/>
            <person name="Johnson M.J."/>
            <person name="Boursaux-Eude C."/>
            <person name="Seemann T."/>
            <person name="Rouy Z."/>
            <person name="Coppel R.L."/>
            <person name="Rood J.I."/>
            <person name="Lajus A."/>
            <person name="Davies J.K."/>
            <person name="Medigue C."/>
            <person name="Adler B."/>
        </authorList>
    </citation>
    <scope>NUCLEOTIDE SEQUENCE [LARGE SCALE GENOMIC DNA]</scope>
    <source>
        <strain evidence="4">Patoc 1 / ATCC 23582 / Paris</strain>
    </source>
</reference>